<sequence>MEKRIQILKRMEANLRLTSHINSIQDYLNLMHRYRNYIVEFNKLGYALAKRLLKGNHLRIPMSQLGIKLYLDVPNNRLVFRNESVVTFYLNQKDGLSIDQLIDLYDNRSFNVIKANIDTPLIISGQVLTQLPAAVFNQKVDCDINEIIRLLNNLRVTKLDRILEWA</sequence>
<gene>
    <name evidence="1" type="ORF">FOA19_20320</name>
</gene>
<organism evidence="1 2">
    <name type="scientific">Rufibacter hautae</name>
    <dbReference type="NCBI Taxonomy" id="2595005"/>
    <lineage>
        <taxon>Bacteria</taxon>
        <taxon>Pseudomonadati</taxon>
        <taxon>Bacteroidota</taxon>
        <taxon>Cytophagia</taxon>
        <taxon>Cytophagales</taxon>
        <taxon>Hymenobacteraceae</taxon>
        <taxon>Rufibacter</taxon>
    </lineage>
</organism>
<dbReference type="Proteomes" id="UP000324133">
    <property type="component" value="Unassembled WGS sequence"/>
</dbReference>
<reference evidence="1 2" key="1">
    <citation type="submission" date="2019-07" db="EMBL/GenBank/DDBJ databases">
        <title>Rufibacter sp. nov., isolated from lake sediment.</title>
        <authorList>
            <person name="Qu J.-H."/>
        </authorList>
    </citation>
    <scope>NUCLEOTIDE SEQUENCE [LARGE SCALE GENOMIC DNA]</scope>
    <source>
        <strain evidence="1 2">NBS58-1</strain>
    </source>
</reference>
<protein>
    <submittedName>
        <fullName evidence="1">Uncharacterized protein</fullName>
    </submittedName>
</protein>
<comment type="caution">
    <text evidence="1">The sequence shown here is derived from an EMBL/GenBank/DDBJ whole genome shotgun (WGS) entry which is preliminary data.</text>
</comment>
<accession>A0A5B6T956</accession>
<name>A0A5B6T956_9BACT</name>
<evidence type="ECO:0000313" key="1">
    <source>
        <dbReference type="EMBL" id="KAA3436726.1"/>
    </source>
</evidence>
<keyword evidence="2" id="KW-1185">Reference proteome</keyword>
<proteinExistence type="predicted"/>
<dbReference type="AlphaFoldDB" id="A0A5B6T956"/>
<dbReference type="EMBL" id="VKKY01000003">
    <property type="protein sequence ID" value="KAA3436726.1"/>
    <property type="molecule type" value="Genomic_DNA"/>
</dbReference>
<evidence type="ECO:0000313" key="2">
    <source>
        <dbReference type="Proteomes" id="UP000324133"/>
    </source>
</evidence>
<dbReference type="RefSeq" id="WP_149092665.1">
    <property type="nucleotide sequence ID" value="NZ_VKKY01000003.1"/>
</dbReference>